<evidence type="ECO:0000313" key="3">
    <source>
        <dbReference type="Proteomes" id="UP000249354"/>
    </source>
</evidence>
<comment type="caution">
    <text evidence="2">The sequence shown here is derived from an EMBL/GenBank/DDBJ whole genome shotgun (WGS) entry which is preliminary data.</text>
</comment>
<protein>
    <submittedName>
        <fullName evidence="2">Uncharacterized protein</fullName>
    </submittedName>
</protein>
<proteinExistence type="predicted"/>
<evidence type="ECO:0000256" key="1">
    <source>
        <dbReference type="SAM" id="MobiDB-lite"/>
    </source>
</evidence>
<dbReference type="EMBL" id="QBMC01000016">
    <property type="protein sequence ID" value="PZO21905.1"/>
    <property type="molecule type" value="Genomic_DNA"/>
</dbReference>
<accession>A0A2W4WHT0</accession>
<reference evidence="3" key="1">
    <citation type="submission" date="2018-04" db="EMBL/GenBank/DDBJ databases">
        <authorList>
            <person name="Cornet L."/>
        </authorList>
    </citation>
    <scope>NUCLEOTIDE SEQUENCE [LARGE SCALE GENOMIC DNA]</scope>
</reference>
<reference evidence="2 3" key="2">
    <citation type="submission" date="2018-06" db="EMBL/GenBank/DDBJ databases">
        <title>Metagenomic assembly of (sub)arctic Cyanobacteria and their associated microbiome from non-axenic cultures.</title>
        <authorList>
            <person name="Baurain D."/>
        </authorList>
    </citation>
    <scope>NUCLEOTIDE SEQUENCE [LARGE SCALE GENOMIC DNA]</scope>
    <source>
        <strain evidence="2">ULC129bin1</strain>
    </source>
</reference>
<organism evidence="2 3">
    <name type="scientific">Leptolyngbya foveolarum</name>
    <dbReference type="NCBI Taxonomy" id="47253"/>
    <lineage>
        <taxon>Bacteria</taxon>
        <taxon>Bacillati</taxon>
        <taxon>Cyanobacteriota</taxon>
        <taxon>Cyanophyceae</taxon>
        <taxon>Leptolyngbyales</taxon>
        <taxon>Leptolyngbyaceae</taxon>
        <taxon>Leptolyngbya group</taxon>
        <taxon>Leptolyngbya</taxon>
    </lineage>
</organism>
<dbReference type="AlphaFoldDB" id="A0A2W4WHT0"/>
<sequence>MITLSIADAAASTVSATQPSTISSGRPADPNSGNGREPAKIRHMLFGTPGTVQSTILQLHQLGYAEPNDWSRPISTGRPGEVMAILTKRVSNL</sequence>
<dbReference type="Proteomes" id="UP000249354">
    <property type="component" value="Unassembled WGS sequence"/>
</dbReference>
<gene>
    <name evidence="2" type="ORF">DCF25_04230</name>
</gene>
<evidence type="ECO:0000313" key="2">
    <source>
        <dbReference type="EMBL" id="PZO21905.1"/>
    </source>
</evidence>
<feature type="region of interest" description="Disordered" evidence="1">
    <location>
        <begin position="1"/>
        <end position="39"/>
    </location>
</feature>
<name>A0A2W4WHT0_9CYAN</name>
<feature type="compositionally biased region" description="Polar residues" evidence="1">
    <location>
        <begin position="12"/>
        <end position="24"/>
    </location>
</feature>